<dbReference type="PATRIC" id="fig|47311.3.peg.1778"/>
<accession>A0A166D3Y7</accession>
<keyword evidence="3" id="KW-1185">Reference proteome</keyword>
<dbReference type="InterPro" id="IPR002491">
    <property type="entry name" value="ABC_transptr_periplasmic_BD"/>
</dbReference>
<sequence>MNKKIILPLIAILVVIGVGIAYYFDSSSLSQDSNLTIADMVGRTVVVPGNVENVVATSPPMTTMVYMIAPDKLVGINFAWSDTELKYVADAYRNLPVVGGWFGRQDGNYEEIIASGPDIIIEGAMGVDLSTVNERQEKFGTIPVIGVTDNSDVTKIVPSIEFMGKLLGAEERANKLVDFTNTYLDKTESVTNSIPENEKKKVYYAEGEEGLQTDPSGSLHGQLIDICGGKNVADVQLQDGVGQVEVSMEQVINWNPEVIITTDSEFYDSVYTNSKWANIDAVKNKQVYLSPSSPFKWFDRPPGANIIIGIPWTAKVLYPDKYNDIDLKKITKEFYRDFYNYDLSDIDVLSILKNSGLKEENM</sequence>
<dbReference type="InterPro" id="IPR050902">
    <property type="entry name" value="ABC_Transporter_SBP"/>
</dbReference>
<dbReference type="Pfam" id="PF01497">
    <property type="entry name" value="Peripla_BP_2"/>
    <property type="match status" value="1"/>
</dbReference>
<dbReference type="CDD" id="cd01147">
    <property type="entry name" value="HemV-2"/>
    <property type="match status" value="1"/>
</dbReference>
<reference evidence="2 3" key="1">
    <citation type="submission" date="2016-04" db="EMBL/GenBank/DDBJ databases">
        <title>Genome sequence of Methanobrevibacter cuticularis DSM 11139.</title>
        <authorList>
            <person name="Poehlein A."/>
            <person name="Seedorf H."/>
            <person name="Daniel R."/>
        </authorList>
    </citation>
    <scope>NUCLEOTIDE SEQUENCE [LARGE SCALE GENOMIC DNA]</scope>
    <source>
        <strain evidence="2 3">DSM 11139</strain>
    </source>
</reference>
<dbReference type="STRING" id="47311.MBCUT_16320"/>
<name>A0A166D3Y7_9EURY</name>
<dbReference type="Gene3D" id="1.20.58.2180">
    <property type="match status" value="1"/>
</dbReference>
<evidence type="ECO:0000313" key="2">
    <source>
        <dbReference type="EMBL" id="KZX15178.1"/>
    </source>
</evidence>
<dbReference type="Gene3D" id="3.40.50.1980">
    <property type="entry name" value="Nitrogenase molybdenum iron protein domain"/>
    <property type="match status" value="2"/>
</dbReference>
<dbReference type="PANTHER" id="PTHR30535">
    <property type="entry name" value="VITAMIN B12-BINDING PROTEIN"/>
    <property type="match status" value="1"/>
</dbReference>
<dbReference type="AlphaFoldDB" id="A0A166D3Y7"/>
<dbReference type="Proteomes" id="UP000077275">
    <property type="component" value="Unassembled WGS sequence"/>
</dbReference>
<gene>
    <name evidence="2" type="primary">btuF</name>
    <name evidence="2" type="ORF">MBCUT_16320</name>
</gene>
<feature type="domain" description="Fe/B12 periplasmic-binding" evidence="1">
    <location>
        <begin position="53"/>
        <end position="321"/>
    </location>
</feature>
<dbReference type="PANTHER" id="PTHR30535:SF34">
    <property type="entry name" value="MOLYBDATE-BINDING PROTEIN MOLA"/>
    <property type="match status" value="1"/>
</dbReference>
<dbReference type="EMBL" id="LWMW01000126">
    <property type="protein sequence ID" value="KZX15178.1"/>
    <property type="molecule type" value="Genomic_DNA"/>
</dbReference>
<comment type="caution">
    <text evidence="2">The sequence shown here is derived from an EMBL/GenBank/DDBJ whole genome shotgun (WGS) entry which is preliminary data.</text>
</comment>
<dbReference type="PROSITE" id="PS50983">
    <property type="entry name" value="FE_B12_PBP"/>
    <property type="match status" value="1"/>
</dbReference>
<proteinExistence type="predicted"/>
<dbReference type="OrthoDB" id="24039at2157"/>
<organism evidence="2 3">
    <name type="scientific">Methanobrevibacter cuticularis</name>
    <dbReference type="NCBI Taxonomy" id="47311"/>
    <lineage>
        <taxon>Archaea</taxon>
        <taxon>Methanobacteriati</taxon>
        <taxon>Methanobacteriota</taxon>
        <taxon>Methanomada group</taxon>
        <taxon>Methanobacteria</taxon>
        <taxon>Methanobacteriales</taxon>
        <taxon>Methanobacteriaceae</taxon>
        <taxon>Methanobrevibacter</taxon>
    </lineage>
</organism>
<evidence type="ECO:0000259" key="1">
    <source>
        <dbReference type="PROSITE" id="PS50983"/>
    </source>
</evidence>
<dbReference type="SUPFAM" id="SSF53807">
    <property type="entry name" value="Helical backbone' metal receptor"/>
    <property type="match status" value="1"/>
</dbReference>
<dbReference type="RefSeq" id="WP_067260187.1">
    <property type="nucleotide sequence ID" value="NZ_LWMW01000126.1"/>
</dbReference>
<protein>
    <submittedName>
        <fullName evidence="2">Vitamin B12-binding protein</fullName>
    </submittedName>
</protein>
<evidence type="ECO:0000313" key="3">
    <source>
        <dbReference type="Proteomes" id="UP000077275"/>
    </source>
</evidence>